<proteinExistence type="predicted"/>
<protein>
    <recommendedName>
        <fullName evidence="4">DUF4149 domain-containing protein</fullName>
    </recommendedName>
</protein>
<keyword evidence="1" id="KW-1133">Transmembrane helix</keyword>
<reference evidence="2" key="1">
    <citation type="submission" date="2021-06" db="EMBL/GenBank/DDBJ databases">
        <title>44 bacteria genomes isolated from Dapeng, Shenzhen.</title>
        <authorList>
            <person name="Zheng W."/>
            <person name="Yu S."/>
            <person name="Huang Y."/>
        </authorList>
    </citation>
    <scope>NUCLEOTIDE SEQUENCE</scope>
    <source>
        <strain evidence="2">DP5N28-2</strain>
    </source>
</reference>
<keyword evidence="3" id="KW-1185">Reference proteome</keyword>
<evidence type="ECO:0000256" key="1">
    <source>
        <dbReference type="SAM" id="Phobius"/>
    </source>
</evidence>
<organism evidence="2 3">
    <name type="scientific">Membranihabitans marinus</name>
    <dbReference type="NCBI Taxonomy" id="1227546"/>
    <lineage>
        <taxon>Bacteria</taxon>
        <taxon>Pseudomonadati</taxon>
        <taxon>Bacteroidota</taxon>
        <taxon>Saprospiria</taxon>
        <taxon>Saprospirales</taxon>
        <taxon>Saprospiraceae</taxon>
        <taxon>Membranihabitans</taxon>
    </lineage>
</organism>
<keyword evidence="1" id="KW-0472">Membrane</keyword>
<name>A0A953L5V9_9BACT</name>
<dbReference type="EMBL" id="JAHVHU010000003">
    <property type="protein sequence ID" value="MBY5956997.1"/>
    <property type="molecule type" value="Genomic_DNA"/>
</dbReference>
<evidence type="ECO:0000313" key="3">
    <source>
        <dbReference type="Proteomes" id="UP000753961"/>
    </source>
</evidence>
<accession>A0A953L5V9</accession>
<dbReference type="RefSeq" id="WP_222578521.1">
    <property type="nucleotide sequence ID" value="NZ_JAHVHU010000003.1"/>
</dbReference>
<gene>
    <name evidence="2" type="ORF">KUV50_02545</name>
</gene>
<feature type="transmembrane region" description="Helical" evidence="1">
    <location>
        <begin position="12"/>
        <end position="33"/>
    </location>
</feature>
<dbReference type="AlphaFoldDB" id="A0A953L5V9"/>
<sequence length="147" mass="16365">MNTKYDISKLTTISGTFIWIGMVCAISFLESWLKFQAPGITLELGVGIGRLVFGMMNKVELILATVILFASWRSLQSFKKESGVLFLVAVLIVLAIQTLVLLPIMDHRADLRLQGVSLPASFLHFYYVGCELLKVIGLTMFGLKNIH</sequence>
<feature type="transmembrane region" description="Helical" evidence="1">
    <location>
        <begin position="84"/>
        <end position="105"/>
    </location>
</feature>
<comment type="caution">
    <text evidence="2">The sequence shown here is derived from an EMBL/GenBank/DDBJ whole genome shotgun (WGS) entry which is preliminary data.</text>
</comment>
<feature type="transmembrane region" description="Helical" evidence="1">
    <location>
        <begin position="125"/>
        <end position="143"/>
    </location>
</feature>
<evidence type="ECO:0008006" key="4">
    <source>
        <dbReference type="Google" id="ProtNLM"/>
    </source>
</evidence>
<keyword evidence="1" id="KW-0812">Transmembrane</keyword>
<feature type="transmembrane region" description="Helical" evidence="1">
    <location>
        <begin position="53"/>
        <end position="72"/>
    </location>
</feature>
<dbReference type="Proteomes" id="UP000753961">
    <property type="component" value="Unassembled WGS sequence"/>
</dbReference>
<evidence type="ECO:0000313" key="2">
    <source>
        <dbReference type="EMBL" id="MBY5956997.1"/>
    </source>
</evidence>